<proteinExistence type="predicted"/>
<gene>
    <name evidence="1" type="ORF">ACFFH7_36665</name>
</gene>
<dbReference type="GO" id="GO:0016301">
    <property type="term" value="F:kinase activity"/>
    <property type="evidence" value="ECO:0007669"/>
    <property type="project" value="UniProtKB-KW"/>
</dbReference>
<keyword evidence="1" id="KW-0808">Transferase</keyword>
<dbReference type="EMBL" id="JBHLUD010000013">
    <property type="protein sequence ID" value="MFC0547092.1"/>
    <property type="molecule type" value="Genomic_DNA"/>
</dbReference>
<dbReference type="Gene3D" id="3.40.50.300">
    <property type="entry name" value="P-loop containing nucleotide triphosphate hydrolases"/>
    <property type="match status" value="1"/>
</dbReference>
<accession>A0ABV6N471</accession>
<organism evidence="1 2">
    <name type="scientific">Kutzneria chonburiensis</name>
    <dbReference type="NCBI Taxonomy" id="1483604"/>
    <lineage>
        <taxon>Bacteria</taxon>
        <taxon>Bacillati</taxon>
        <taxon>Actinomycetota</taxon>
        <taxon>Actinomycetes</taxon>
        <taxon>Pseudonocardiales</taxon>
        <taxon>Pseudonocardiaceae</taxon>
        <taxon>Kutzneria</taxon>
    </lineage>
</organism>
<sequence>MTGNLGTNIAFAGLTAAGKTTHAKILAAELGYDYVSATEILMEIAGVTDPSDQVWFTRLDEIQKLRGDGAIDAELEKRLLAQSRTRQRTVFDTWALAWIGDDPLIRIWIESDLDSRARKCFVSQASPELDIAGCRRLIDEKDRFNRAMFRSRHGYDLFTDRKRYDAVLFNGHLIPKPTTEAAEIGISRFAPIVHSTATSVMKSSRIDAEVLKSRFRKEVWRITIPDWSKSPATRS</sequence>
<dbReference type="SUPFAM" id="SSF52540">
    <property type="entry name" value="P-loop containing nucleoside triphosphate hydrolases"/>
    <property type="match status" value="1"/>
</dbReference>
<reference evidence="1 2" key="1">
    <citation type="submission" date="2024-09" db="EMBL/GenBank/DDBJ databases">
        <authorList>
            <person name="Sun Q."/>
            <person name="Mori K."/>
        </authorList>
    </citation>
    <scope>NUCLEOTIDE SEQUENCE [LARGE SCALE GENOMIC DNA]</scope>
    <source>
        <strain evidence="1 2">TBRC 1432</strain>
    </source>
</reference>
<protein>
    <submittedName>
        <fullName evidence="1">Cytidylate kinase family protein</fullName>
    </submittedName>
</protein>
<keyword evidence="1" id="KW-0418">Kinase</keyword>
<name>A0ABV6N471_9PSEU</name>
<comment type="caution">
    <text evidence="1">The sequence shown here is derived from an EMBL/GenBank/DDBJ whole genome shotgun (WGS) entry which is preliminary data.</text>
</comment>
<evidence type="ECO:0000313" key="2">
    <source>
        <dbReference type="Proteomes" id="UP001589810"/>
    </source>
</evidence>
<keyword evidence="2" id="KW-1185">Reference proteome</keyword>
<evidence type="ECO:0000313" key="1">
    <source>
        <dbReference type="EMBL" id="MFC0547092.1"/>
    </source>
</evidence>
<dbReference type="Proteomes" id="UP001589810">
    <property type="component" value="Unassembled WGS sequence"/>
</dbReference>
<dbReference type="RefSeq" id="WP_273937328.1">
    <property type="nucleotide sequence ID" value="NZ_CP097263.1"/>
</dbReference>
<dbReference type="Pfam" id="PF13189">
    <property type="entry name" value="Cytidylate_kin2"/>
    <property type="match status" value="1"/>
</dbReference>
<dbReference type="InterPro" id="IPR027417">
    <property type="entry name" value="P-loop_NTPase"/>
</dbReference>